<dbReference type="PANTHER" id="PTHR13069:SF21">
    <property type="entry name" value="ALKYLATED DNA REPAIR PROTEIN ALKB HOMOLOG 8"/>
    <property type="match status" value="1"/>
</dbReference>
<gene>
    <name evidence="4" type="ORF">ENL91_04930</name>
</gene>
<dbReference type="InterPro" id="IPR029063">
    <property type="entry name" value="SAM-dependent_MTases_sf"/>
</dbReference>
<dbReference type="EMBL" id="DRVT01000055">
    <property type="protein sequence ID" value="HHI49499.1"/>
    <property type="molecule type" value="Genomic_DNA"/>
</dbReference>
<dbReference type="Gene3D" id="3.40.50.150">
    <property type="entry name" value="Vaccinia Virus protein VP39"/>
    <property type="match status" value="1"/>
</dbReference>
<comment type="caution">
    <text evidence="4">The sequence shown here is derived from an EMBL/GenBank/DDBJ whole genome shotgun (WGS) entry which is preliminary data.</text>
</comment>
<keyword evidence="2 4" id="KW-0808">Transferase</keyword>
<dbReference type="GO" id="GO:0008175">
    <property type="term" value="F:tRNA methyltransferase activity"/>
    <property type="evidence" value="ECO:0007669"/>
    <property type="project" value="UniProtKB-ARBA"/>
</dbReference>
<dbReference type="SUPFAM" id="SSF53335">
    <property type="entry name" value="S-adenosyl-L-methionine-dependent methyltransferases"/>
    <property type="match status" value="1"/>
</dbReference>
<dbReference type="GO" id="GO:0032259">
    <property type="term" value="P:methylation"/>
    <property type="evidence" value="ECO:0007669"/>
    <property type="project" value="UniProtKB-KW"/>
</dbReference>
<reference evidence="4" key="1">
    <citation type="journal article" date="2020" name="mSystems">
        <title>Genome- and Community-Level Interaction Insights into Carbon Utilization and Element Cycling Functions of Hydrothermarchaeota in Hydrothermal Sediment.</title>
        <authorList>
            <person name="Zhou Z."/>
            <person name="Liu Y."/>
            <person name="Xu W."/>
            <person name="Pan J."/>
            <person name="Luo Z.H."/>
            <person name="Li M."/>
        </authorList>
    </citation>
    <scope>NUCLEOTIDE SEQUENCE [LARGE SCALE GENOMIC DNA]</scope>
    <source>
        <strain evidence="4">SpSt-1038</strain>
    </source>
</reference>
<dbReference type="GO" id="GO:0008757">
    <property type="term" value="F:S-adenosylmethionine-dependent methyltransferase activity"/>
    <property type="evidence" value="ECO:0007669"/>
    <property type="project" value="InterPro"/>
</dbReference>
<protein>
    <submittedName>
        <fullName evidence="4">Class I SAM-dependent methyltransferase</fullName>
    </submittedName>
</protein>
<dbReference type="InterPro" id="IPR051422">
    <property type="entry name" value="AlkB_tRNA_MeTrf/Diox"/>
</dbReference>
<sequence>MDFLWGCSRRKEIGELYDRISEDFARTRRRVWPSILELKGGKGMALDLGCGTGRNAVALASFGYSVVAADLSIGMLNAFRKKSSRLGIETVRCDALHLPFKDGSFDAVALVAVIHHIGGKENRLRTMAEVRRVTKCGGMVLITAWSILQTKFLRRIIRIISSPFSGGELGDLIVPWGRKGGRFYHLFTRYELENTVKRSGLRIIKSYGERIRGRLPENWVVLAEKD</sequence>
<keyword evidence="1 4" id="KW-0489">Methyltransferase</keyword>
<dbReference type="Pfam" id="PF08241">
    <property type="entry name" value="Methyltransf_11"/>
    <property type="match status" value="1"/>
</dbReference>
<feature type="domain" description="Methyltransferase type 11" evidence="3">
    <location>
        <begin position="46"/>
        <end position="142"/>
    </location>
</feature>
<organism evidence="4">
    <name type="scientific">Candidatus Methanosuratincola petrocarbonis</name>
    <name type="common">ex Vanwonterghem et al. 2016</name>
    <dbReference type="NCBI Taxonomy" id="1867261"/>
    <lineage>
        <taxon>Archaea</taxon>
        <taxon>Thermoproteota</taxon>
        <taxon>Methanosuratincolia</taxon>
        <taxon>Candidatus Methanomethylicales</taxon>
        <taxon>Candidatus Methanomethylicaceae</taxon>
        <taxon>Candidatus Methanosuratincola (ex Vanwonterghem et al. 2016)</taxon>
    </lineage>
</organism>
<dbReference type="GO" id="GO:0006400">
    <property type="term" value="P:tRNA modification"/>
    <property type="evidence" value="ECO:0007669"/>
    <property type="project" value="UniProtKB-ARBA"/>
</dbReference>
<evidence type="ECO:0000256" key="2">
    <source>
        <dbReference type="ARBA" id="ARBA00022679"/>
    </source>
</evidence>
<name>A0A7J3V0W4_9CREN</name>
<dbReference type="PANTHER" id="PTHR13069">
    <property type="entry name" value="ALKYLATED DNA REPAIR PROTEIN ALKB HOMOLOG 8"/>
    <property type="match status" value="1"/>
</dbReference>
<proteinExistence type="predicted"/>
<accession>A0A7J3V0W4</accession>
<evidence type="ECO:0000259" key="3">
    <source>
        <dbReference type="Pfam" id="PF08241"/>
    </source>
</evidence>
<dbReference type="InterPro" id="IPR013216">
    <property type="entry name" value="Methyltransf_11"/>
</dbReference>
<dbReference type="CDD" id="cd02440">
    <property type="entry name" value="AdoMet_MTases"/>
    <property type="match status" value="1"/>
</dbReference>
<evidence type="ECO:0000256" key="1">
    <source>
        <dbReference type="ARBA" id="ARBA00022603"/>
    </source>
</evidence>
<dbReference type="AlphaFoldDB" id="A0A7J3V0W4"/>
<evidence type="ECO:0000313" key="4">
    <source>
        <dbReference type="EMBL" id="HHI49499.1"/>
    </source>
</evidence>